<sequence length="57" mass="6319">MNADLRWQASYPPEDPRAAVMRAGKLWPDRAAITDLSGEAVHRASARHTVGQLGYEQ</sequence>
<gene>
    <name evidence="2" type="ORF">I2456_00695</name>
    <name evidence="1" type="ORF">MKUB_29930</name>
</gene>
<organism evidence="2 4">
    <name type="scientific">Mycobacterium kubicae</name>
    <dbReference type="NCBI Taxonomy" id="120959"/>
    <lineage>
        <taxon>Bacteria</taxon>
        <taxon>Bacillati</taxon>
        <taxon>Actinomycetota</taxon>
        <taxon>Actinomycetes</taxon>
        <taxon>Mycobacteriales</taxon>
        <taxon>Mycobacteriaceae</taxon>
        <taxon>Mycobacterium</taxon>
        <taxon>Mycobacterium simiae complex</taxon>
    </lineage>
</organism>
<reference evidence="2" key="3">
    <citation type="submission" date="2020-11" db="EMBL/GenBank/DDBJ databases">
        <title>Intraspecies plasmid and genomic variation of Mycobacterium kubicae revealed by the complete genome sequences of two clinical isolates.</title>
        <authorList>
            <person name="Hendrix J.R."/>
            <person name="Epperson L.E."/>
            <person name="Honda J.R."/>
            <person name="Strong M."/>
        </authorList>
    </citation>
    <scope>NUCLEOTIDE SEQUENCE</scope>
    <source>
        <strain evidence="2">JCM 13573</strain>
    </source>
</reference>
<name>A0AAX1JCH6_9MYCO</name>
<dbReference type="EMBL" id="BLKU01000005">
    <property type="protein sequence ID" value="GFG65503.1"/>
    <property type="molecule type" value="Genomic_DNA"/>
</dbReference>
<dbReference type="KEGG" id="mku:I2456_00695"/>
<dbReference type="Proteomes" id="UP000663583">
    <property type="component" value="Chromosome"/>
</dbReference>
<evidence type="ECO:0000313" key="3">
    <source>
        <dbReference type="Proteomes" id="UP000465306"/>
    </source>
</evidence>
<accession>A0AAX1JCH6</accession>
<protein>
    <submittedName>
        <fullName evidence="2">Uncharacterized protein</fullName>
    </submittedName>
</protein>
<reference evidence="1 3" key="1">
    <citation type="journal article" date="2019" name="Emerg. Microbes Infect.">
        <title>Comprehensive subspecies identification of 175 nontuberculous mycobacteria species based on 7547 genomic profiles.</title>
        <authorList>
            <person name="Matsumoto Y."/>
            <person name="Kinjo T."/>
            <person name="Motooka D."/>
            <person name="Nabeya D."/>
            <person name="Jung N."/>
            <person name="Uechi K."/>
            <person name="Horii T."/>
            <person name="Iida T."/>
            <person name="Fujita J."/>
            <person name="Nakamura S."/>
        </authorList>
    </citation>
    <scope>NUCLEOTIDE SEQUENCE [LARGE SCALE GENOMIC DNA]</scope>
    <source>
        <strain evidence="1 3">JCM 13573</strain>
    </source>
</reference>
<evidence type="ECO:0000313" key="1">
    <source>
        <dbReference type="EMBL" id="GFG65503.1"/>
    </source>
</evidence>
<reference evidence="1" key="2">
    <citation type="submission" date="2020-02" db="EMBL/GenBank/DDBJ databases">
        <authorList>
            <person name="Matsumoto Y."/>
            <person name="Kinjo T."/>
            <person name="Motooka D."/>
            <person name="Nabeya D."/>
            <person name="Jung N."/>
            <person name="Uechi K."/>
            <person name="Horii T."/>
            <person name="Iida T."/>
            <person name="Fujita J."/>
            <person name="Nakamura S."/>
        </authorList>
    </citation>
    <scope>NUCLEOTIDE SEQUENCE</scope>
    <source>
        <strain evidence="1">JCM 13573</strain>
    </source>
</reference>
<proteinExistence type="predicted"/>
<dbReference type="RefSeq" id="WP_163703879.1">
    <property type="nucleotide sequence ID" value="NZ_BLKU01000005.1"/>
</dbReference>
<dbReference type="Proteomes" id="UP000465306">
    <property type="component" value="Unassembled WGS sequence"/>
</dbReference>
<evidence type="ECO:0000313" key="4">
    <source>
        <dbReference type="Proteomes" id="UP000663583"/>
    </source>
</evidence>
<evidence type="ECO:0000313" key="2">
    <source>
        <dbReference type="EMBL" id="QPI38144.1"/>
    </source>
</evidence>
<keyword evidence="3" id="KW-1185">Reference proteome</keyword>
<dbReference type="EMBL" id="CP065047">
    <property type="protein sequence ID" value="QPI38144.1"/>
    <property type="molecule type" value="Genomic_DNA"/>
</dbReference>
<dbReference type="AlphaFoldDB" id="A0AAX1JCH6"/>